<dbReference type="InterPro" id="IPR026444">
    <property type="entry name" value="Secre_tail"/>
</dbReference>
<dbReference type="InterPro" id="IPR015943">
    <property type="entry name" value="WD40/YVTN_repeat-like_dom_sf"/>
</dbReference>
<dbReference type="AlphaFoldDB" id="A0A137RHZ6"/>
<evidence type="ECO:0000256" key="1">
    <source>
        <dbReference type="ARBA" id="ARBA00022729"/>
    </source>
</evidence>
<reference evidence="3 4" key="2">
    <citation type="journal article" date="2016" name="Int. J. Syst. Evol. Microbiol.">
        <title>Vitellibacter aquimaris sp. nov., a marine bacterium isolated from seawater.</title>
        <authorList>
            <person name="Thevarajoo S."/>
            <person name="Selvaratnam C."/>
            <person name="Goh K.M."/>
            <person name="Hong K.W."/>
            <person name="Chan X.Y."/>
            <person name="Chan K.G."/>
            <person name="Chong C.S."/>
        </authorList>
    </citation>
    <scope>NUCLEOTIDE SEQUENCE [LARGE SCALE GENOMIC DNA]</scope>
    <source>
        <strain evidence="3 4">D-24</strain>
    </source>
</reference>
<organism evidence="3 4">
    <name type="scientific">Aequorivita aquimaris</name>
    <dbReference type="NCBI Taxonomy" id="1548749"/>
    <lineage>
        <taxon>Bacteria</taxon>
        <taxon>Pseudomonadati</taxon>
        <taxon>Bacteroidota</taxon>
        <taxon>Flavobacteriia</taxon>
        <taxon>Flavobacteriales</taxon>
        <taxon>Flavobacteriaceae</taxon>
        <taxon>Aequorivita</taxon>
    </lineage>
</organism>
<dbReference type="RefSeq" id="WP_062621996.1">
    <property type="nucleotide sequence ID" value="NZ_JRWG01000004.1"/>
</dbReference>
<dbReference type="InterPro" id="IPR002860">
    <property type="entry name" value="BNR_rpt"/>
</dbReference>
<dbReference type="Gene3D" id="2.130.10.10">
    <property type="entry name" value="YVTN repeat-like/Quinoprotein amine dehydrogenase"/>
    <property type="match status" value="3"/>
</dbReference>
<feature type="domain" description="Secretion system C-terminal sorting" evidence="2">
    <location>
        <begin position="700"/>
        <end position="768"/>
    </location>
</feature>
<dbReference type="Pfam" id="PF02012">
    <property type="entry name" value="BNR"/>
    <property type="match status" value="2"/>
</dbReference>
<accession>A0A137RHZ6</accession>
<dbReference type="OrthoDB" id="9757947at2"/>
<dbReference type="Pfam" id="PF18962">
    <property type="entry name" value="Por_Secre_tail"/>
    <property type="match status" value="1"/>
</dbReference>
<evidence type="ECO:0000259" key="2">
    <source>
        <dbReference type="Pfam" id="PF18962"/>
    </source>
</evidence>
<protein>
    <recommendedName>
        <fullName evidence="2">Secretion system C-terminal sorting domain-containing protein</fullName>
    </recommendedName>
</protein>
<dbReference type="EMBL" id="JRWG01000004">
    <property type="protein sequence ID" value="KXN99114.1"/>
    <property type="molecule type" value="Genomic_DNA"/>
</dbReference>
<proteinExistence type="predicted"/>
<keyword evidence="4" id="KW-1185">Reference proteome</keyword>
<evidence type="ECO:0000313" key="3">
    <source>
        <dbReference type="EMBL" id="KXN99114.1"/>
    </source>
</evidence>
<dbReference type="InterPro" id="IPR050310">
    <property type="entry name" value="VPS10-sortilin"/>
</dbReference>
<keyword evidence="1" id="KW-0732">Signal</keyword>
<gene>
    <name evidence="3" type="ORF">LS48_08595</name>
</gene>
<dbReference type="STRING" id="1548749.LS48_08595"/>
<comment type="caution">
    <text evidence="3">The sequence shown here is derived from an EMBL/GenBank/DDBJ whole genome shotgun (WGS) entry which is preliminary data.</text>
</comment>
<reference evidence="4" key="1">
    <citation type="submission" date="2014-10" db="EMBL/GenBank/DDBJ databases">
        <title>Genome sequencing of Vitellibacter sp. D-24.</title>
        <authorList>
            <person name="Thevarajoo S."/>
            <person name="Selvaratnam C."/>
            <person name="Goh K.M."/>
            <person name="Chong C.S."/>
        </authorList>
    </citation>
    <scope>NUCLEOTIDE SEQUENCE [LARGE SCALE GENOMIC DNA]</scope>
    <source>
        <strain evidence="4">D-24</strain>
    </source>
</reference>
<dbReference type="SUPFAM" id="SSF110296">
    <property type="entry name" value="Oligoxyloglucan reducing end-specific cellobiohydrolase"/>
    <property type="match status" value="3"/>
</dbReference>
<name>A0A137RHZ6_9FLAO</name>
<dbReference type="CDD" id="cd15482">
    <property type="entry name" value="Sialidase_non-viral"/>
    <property type="match status" value="1"/>
</dbReference>
<evidence type="ECO:0000313" key="4">
    <source>
        <dbReference type="Proteomes" id="UP000070138"/>
    </source>
</evidence>
<dbReference type="NCBIfam" id="TIGR04183">
    <property type="entry name" value="Por_Secre_tail"/>
    <property type="match status" value="1"/>
</dbReference>
<sequence length="770" mass="86657">MKNLFTLFLVLPLFFNATIPIYAQLDFVGSEDYGRIFNITYHPTVENRLFATSMNNHILRSEDNGETWHVLFSMRYQDANEFQNLRMTNNNMALSFVKYNRDSADNSILILDLSTNAIIKEIEIPNSANVKYIQSYAIYPQNSDIILMNAVLEFGTDEITYYTTDGGQTWDQVYSKSDYDGVSLNNIAINPQNPQHLILTRGFGPNGVEGGLLTSTDAGQTWNLKLENIILHPIAFNPFNIDEIYVATGISFGNSPENLYRSYDGGETWNAIPLTWTEGSLNNINVIAFNPITEGHIIVLEENEIVVSNDNGTSWEHYVYEPIDVHTYYSGWNLSFNPFNEEEVFINSDYFPMFSEDGGATITWKKNKYFRSTGSIGLFAQSDMHLYYGVQYGFVHRNLATQTEEAFDLVPLDAYTQGDAPTLFVDTTTEGRVFTFSSGWFGADLEVSNDHGQNKFQIYNTYMNYVDALKVDPHTPNEVWYSLSNNMGEIEFWKADISDPNNITNTAITVPETGLIKGIYFYENDVDKALISIGTNIYKTEDGGLSWANSSTGLEELLPGTDLIIHLASNPLNEDQVTLSTNRGIFTSLNGGATWSKIYDGLVHKTFHSEFVDAHLVGIVFDSDVSQFTIVYSLDGGQTWEAIANEELLQITAVDATVKFEEESAEVYIGSIDLGLIKYTIDLQALGMGNNPAEKTTVQVYPNPVNHTLNLRNKKTIKDVRIYSTGGQQLLSKNINALQTQLDLSFLKNGIYILQVEDNMETHTIKIIKE</sequence>
<dbReference type="PANTHER" id="PTHR12106">
    <property type="entry name" value="SORTILIN RELATED"/>
    <property type="match status" value="1"/>
</dbReference>
<dbReference type="PANTHER" id="PTHR12106:SF27">
    <property type="entry name" value="SORTILIN-RELATED RECEPTOR"/>
    <property type="match status" value="1"/>
</dbReference>
<dbReference type="Proteomes" id="UP000070138">
    <property type="component" value="Unassembled WGS sequence"/>
</dbReference>